<dbReference type="RefSeq" id="WP_147893045.1">
    <property type="nucleotide sequence ID" value="NZ_BAAANR010000001.1"/>
</dbReference>
<protein>
    <recommendedName>
        <fullName evidence="3">Leucine-rich repeat domain-containing protein</fullName>
    </recommendedName>
</protein>
<dbReference type="SUPFAM" id="SSF52058">
    <property type="entry name" value="L domain-like"/>
    <property type="match status" value="1"/>
</dbReference>
<dbReference type="EMBL" id="VRSV01000001">
    <property type="protein sequence ID" value="TXK12314.1"/>
    <property type="molecule type" value="Genomic_DNA"/>
</dbReference>
<comment type="caution">
    <text evidence="1">The sequence shown here is derived from an EMBL/GenBank/DDBJ whole genome shotgun (WGS) entry which is preliminary data.</text>
</comment>
<name>A0A5C8I2Q7_9MICO</name>
<evidence type="ECO:0000313" key="2">
    <source>
        <dbReference type="Proteomes" id="UP000321034"/>
    </source>
</evidence>
<dbReference type="OrthoDB" id="3837873at2"/>
<accession>A0A5C8I2Q7</accession>
<organism evidence="1 2">
    <name type="scientific">Microbacterium hatanonis</name>
    <dbReference type="NCBI Taxonomy" id="404366"/>
    <lineage>
        <taxon>Bacteria</taxon>
        <taxon>Bacillati</taxon>
        <taxon>Actinomycetota</taxon>
        <taxon>Actinomycetes</taxon>
        <taxon>Micrococcales</taxon>
        <taxon>Microbacteriaceae</taxon>
        <taxon>Microbacterium</taxon>
    </lineage>
</organism>
<keyword evidence="2" id="KW-1185">Reference proteome</keyword>
<sequence length="274" mass="30887">MDTVQMRDSSMERDAQIDRVADYAGQEAIVAEPWPSTIGSRDLSRSERRRILAEWLEFFRQPSPIKHLTLWCRVTDEILEGISTQTQLETLTLHWGPYTELSHFLALTRLRELTLGGASAITDLNPVAQLRGLTHLSVENARKLRDYTPLGQLTGLRYLSVDRGITGSRADAESIDFVRDLPNLRTLYWDPRVAPGDYSALLSLTEATEVHVSPSKGMTPSIADLEWALPGMQAHRRRRADHTIPLYEGEKLIGWLGTNVAGRMEFLPPDANRT</sequence>
<gene>
    <name evidence="1" type="ORF">FVP77_02195</name>
</gene>
<evidence type="ECO:0000313" key="1">
    <source>
        <dbReference type="EMBL" id="TXK12314.1"/>
    </source>
</evidence>
<dbReference type="Gene3D" id="3.80.10.10">
    <property type="entry name" value="Ribonuclease Inhibitor"/>
    <property type="match status" value="1"/>
</dbReference>
<reference evidence="1 2" key="1">
    <citation type="submission" date="2019-08" db="EMBL/GenBank/DDBJ databases">
        <authorList>
            <person name="Dong K."/>
        </authorList>
    </citation>
    <scope>NUCLEOTIDE SEQUENCE [LARGE SCALE GENOMIC DNA]</scope>
    <source>
        <strain evidence="1 2">JCM14558</strain>
    </source>
</reference>
<dbReference type="AlphaFoldDB" id="A0A5C8I2Q7"/>
<dbReference type="InterPro" id="IPR032675">
    <property type="entry name" value="LRR_dom_sf"/>
</dbReference>
<evidence type="ECO:0008006" key="3">
    <source>
        <dbReference type="Google" id="ProtNLM"/>
    </source>
</evidence>
<dbReference type="Proteomes" id="UP000321034">
    <property type="component" value="Unassembled WGS sequence"/>
</dbReference>
<proteinExistence type="predicted"/>